<sequence length="271" mass="29381">MRTETLSPRYALDHLAPLGRVGVITLATDFNLEQDLRRIYPSGVEMFTSRVRNYNPLTIENLRTMAPGISAAADAILPGTILDVVIYACTSGTVAIGSERVTELVHAVRPGAIVTNPVTAAFAAFTELNAKRISILTPYTQAVNEDVVRAFSHADCEVLNIAGFGFEDDTAMSFISLQDIEEAAIQACDPDSDLLFISCTALRSAQLVERIERQLGKPVITSNQLLAWHSLRLLQYSGAVSGYGHLLSCHLSPKPDCNHFAAHTPPLEVSS</sequence>
<dbReference type="PIRSF" id="PIRSF015736">
    <property type="entry name" value="MI"/>
    <property type="match status" value="1"/>
</dbReference>
<dbReference type="InterPro" id="IPR026286">
    <property type="entry name" value="MaiA/AMDase"/>
</dbReference>
<dbReference type="EMBL" id="CP011494">
    <property type="protein sequence ID" value="AKO54103.1"/>
    <property type="molecule type" value="Genomic_DNA"/>
</dbReference>
<dbReference type="RefSeq" id="WP_048388478.1">
    <property type="nucleotide sequence ID" value="NZ_CP011494.1"/>
</dbReference>
<name>A0A0H4I8P4_9GAMM</name>
<protein>
    <submittedName>
        <fullName evidence="1">Asp/Glu racemase</fullName>
    </submittedName>
</protein>
<proteinExistence type="predicted"/>
<evidence type="ECO:0000313" key="1">
    <source>
        <dbReference type="EMBL" id="AKO54103.1"/>
    </source>
</evidence>
<dbReference type="AlphaFoldDB" id="A0A0H4I8P4"/>
<dbReference type="PATRIC" id="fig|330734.3.peg.3793"/>
<keyword evidence="2" id="KW-1185">Reference proteome</keyword>
<dbReference type="InterPro" id="IPR053714">
    <property type="entry name" value="Iso_Racemase_Enz_sf"/>
</dbReference>
<dbReference type="STRING" id="330734.ABA45_18020"/>
<dbReference type="Pfam" id="PF17645">
    <property type="entry name" value="Amdase"/>
    <property type="match status" value="1"/>
</dbReference>
<organism evidence="1 2">
    <name type="scientific">Marinobacter psychrophilus</name>
    <dbReference type="NCBI Taxonomy" id="330734"/>
    <lineage>
        <taxon>Bacteria</taxon>
        <taxon>Pseudomonadati</taxon>
        <taxon>Pseudomonadota</taxon>
        <taxon>Gammaproteobacteria</taxon>
        <taxon>Pseudomonadales</taxon>
        <taxon>Marinobacteraceae</taxon>
        <taxon>Marinobacter</taxon>
    </lineage>
</organism>
<dbReference type="KEGG" id="mpq:ABA45_18020"/>
<dbReference type="PANTHER" id="PTHR40267:SF1">
    <property type="entry name" value="BLR3294 PROTEIN"/>
    <property type="match status" value="1"/>
</dbReference>
<dbReference type="PANTHER" id="PTHR40267">
    <property type="entry name" value="BLR3294 PROTEIN"/>
    <property type="match status" value="1"/>
</dbReference>
<accession>A0A0H4I8P4</accession>
<evidence type="ECO:0000313" key="2">
    <source>
        <dbReference type="Proteomes" id="UP000036406"/>
    </source>
</evidence>
<dbReference type="Proteomes" id="UP000036406">
    <property type="component" value="Chromosome"/>
</dbReference>
<reference evidence="1 2" key="1">
    <citation type="submission" date="2015-05" db="EMBL/GenBank/DDBJ databases">
        <title>Complete genome of Marinobacter psychrophilus strain 20041T isolated from sea-ice of the Canadian Basin.</title>
        <authorList>
            <person name="Song L."/>
            <person name="Ren L."/>
            <person name="Yu Y."/>
            <person name="Wang X."/>
        </authorList>
    </citation>
    <scope>NUCLEOTIDE SEQUENCE [LARGE SCALE GENOMIC DNA]</scope>
    <source>
        <strain evidence="1 2">20041</strain>
    </source>
</reference>
<gene>
    <name evidence="1" type="ORF">ABA45_18020</name>
</gene>
<dbReference type="Gene3D" id="3.40.50.12500">
    <property type="match status" value="1"/>
</dbReference>